<dbReference type="PANTHER" id="PTHR33356">
    <property type="entry name" value="TIP41-LIKE PROTEIN"/>
    <property type="match status" value="1"/>
</dbReference>
<feature type="region of interest" description="Disordered" evidence="1">
    <location>
        <begin position="134"/>
        <end position="194"/>
    </location>
</feature>
<dbReference type="PANTHER" id="PTHR33356:SF17">
    <property type="entry name" value="TPX2 CENTRAL DOMAIN-CONTAINING PROTEIN"/>
    <property type="match status" value="1"/>
</dbReference>
<accession>A0A9I9DZY8</accession>
<feature type="region of interest" description="Disordered" evidence="1">
    <location>
        <begin position="243"/>
        <end position="262"/>
    </location>
</feature>
<proteinExistence type="predicted"/>
<reference evidence="2" key="1">
    <citation type="submission" date="2023-03" db="UniProtKB">
        <authorList>
            <consortium name="EnsemblPlants"/>
        </authorList>
    </citation>
    <scope>IDENTIFICATION</scope>
</reference>
<dbReference type="EnsemblPlants" id="MELO3C026566.2.1">
    <property type="protein sequence ID" value="MELO3C026566.2.1"/>
    <property type="gene ID" value="MELO3C026566.2"/>
</dbReference>
<dbReference type="Gramene" id="MELO3C026566.2.1">
    <property type="protein sequence ID" value="MELO3C026566.2.1"/>
    <property type="gene ID" value="MELO3C026566.2"/>
</dbReference>
<sequence length="425" mass="46958">LHLSLSLSLSLFFDWALSFFSSFKSQISHSLIKSPLLSLLLLHSNFPLLLLLLLLQSFPSMASDSTFYLPPHFLSDHDNLPPKPTSSALFPTDFPYDFTSSSVHSPVDSVLGDDDNDDEQDFLAALTQRLTQSTLRDSQKLPSVHKSQAKMAMAGSPQSTLSGVGSWSAWSSVSSDGSPNGPSLAPSPPTTPFGGENNTWDLIYAAAGQVARLKMNTHRDGIIGPSQSSSNLVSSVHNAGLYSHPSQFGTDPPIYKPENSSHWGRRQVKVENQQIHYRGQDFYHENERFLRPLDITQSAWPSLHPHHRSYPSQPSTPAAHAAYHGVGSAPKKECAGTGVFLPRRYDNNPPQSRRRADSPSVALVPAKNIQGLNGSIPPSNRRLQPSYDALIAQRNTIFAQQRLSYPRLAERSKTHEFLLPQEWTY</sequence>
<evidence type="ECO:0000313" key="2">
    <source>
        <dbReference type="EnsemblPlants" id="MELO3C026566.2.1"/>
    </source>
</evidence>
<feature type="compositionally biased region" description="Low complexity" evidence="1">
    <location>
        <begin position="162"/>
        <end position="178"/>
    </location>
</feature>
<protein>
    <submittedName>
        <fullName evidence="2">Uncharacterized protein</fullName>
    </submittedName>
</protein>
<dbReference type="AlphaFoldDB" id="A0A9I9DZY8"/>
<name>A0A9I9DZY8_CUCME</name>
<organism evidence="2">
    <name type="scientific">Cucumis melo</name>
    <name type="common">Muskmelon</name>
    <dbReference type="NCBI Taxonomy" id="3656"/>
    <lineage>
        <taxon>Eukaryota</taxon>
        <taxon>Viridiplantae</taxon>
        <taxon>Streptophyta</taxon>
        <taxon>Embryophyta</taxon>
        <taxon>Tracheophyta</taxon>
        <taxon>Spermatophyta</taxon>
        <taxon>Magnoliopsida</taxon>
        <taxon>eudicotyledons</taxon>
        <taxon>Gunneridae</taxon>
        <taxon>Pentapetalae</taxon>
        <taxon>rosids</taxon>
        <taxon>fabids</taxon>
        <taxon>Cucurbitales</taxon>
        <taxon>Cucurbitaceae</taxon>
        <taxon>Benincaseae</taxon>
        <taxon>Cucumis</taxon>
    </lineage>
</organism>
<evidence type="ECO:0000256" key="1">
    <source>
        <dbReference type="SAM" id="MobiDB-lite"/>
    </source>
</evidence>